<gene>
    <name evidence="2" type="ORF">ICI42_13905</name>
</gene>
<evidence type="ECO:0000313" key="2">
    <source>
        <dbReference type="EMBL" id="MBD0415751.1"/>
    </source>
</evidence>
<dbReference type="AlphaFoldDB" id="A0A8J6U0J5"/>
<keyword evidence="1" id="KW-0472">Membrane</keyword>
<feature type="transmembrane region" description="Helical" evidence="1">
    <location>
        <begin position="38"/>
        <end position="56"/>
    </location>
</feature>
<protein>
    <submittedName>
        <fullName evidence="2">Uncharacterized protein</fullName>
    </submittedName>
</protein>
<feature type="transmembrane region" description="Helical" evidence="1">
    <location>
        <begin position="62"/>
        <end position="85"/>
    </location>
</feature>
<keyword evidence="1" id="KW-0812">Transmembrane</keyword>
<keyword evidence="1" id="KW-1133">Transmembrane helix</keyword>
<reference evidence="2" key="1">
    <citation type="submission" date="2020-09" db="EMBL/GenBank/DDBJ databases">
        <title>Genome seq and assembly of Tianweitania sp.</title>
        <authorList>
            <person name="Chhetri G."/>
        </authorList>
    </citation>
    <scope>NUCLEOTIDE SEQUENCE</scope>
    <source>
        <strain evidence="2">Rool2</strain>
    </source>
</reference>
<dbReference type="RefSeq" id="WP_188165190.1">
    <property type="nucleotide sequence ID" value="NZ_JACVVX010000004.1"/>
</dbReference>
<comment type="caution">
    <text evidence="2">The sequence shown here is derived from an EMBL/GenBank/DDBJ whole genome shotgun (WGS) entry which is preliminary data.</text>
</comment>
<name>A0A8J6U0J5_9HYPH</name>
<evidence type="ECO:0000256" key="1">
    <source>
        <dbReference type="SAM" id="Phobius"/>
    </source>
</evidence>
<evidence type="ECO:0000313" key="3">
    <source>
        <dbReference type="Proteomes" id="UP000643405"/>
    </source>
</evidence>
<sequence>MDFIDIYLSQLADPFRIGMLVFLLITAANTAHATRHRWLPIVLGIVFVAVLIPATLDRSEDIAMVAAVGIGLLANLTVVAALLLLQAGYRRLAK</sequence>
<proteinExistence type="predicted"/>
<keyword evidence="3" id="KW-1185">Reference proteome</keyword>
<dbReference type="EMBL" id="JACVVX010000004">
    <property type="protein sequence ID" value="MBD0415751.1"/>
    <property type="molecule type" value="Genomic_DNA"/>
</dbReference>
<accession>A0A8J6U0J5</accession>
<organism evidence="2 3">
    <name type="scientific">Oryzicola mucosus</name>
    <dbReference type="NCBI Taxonomy" id="2767425"/>
    <lineage>
        <taxon>Bacteria</taxon>
        <taxon>Pseudomonadati</taxon>
        <taxon>Pseudomonadota</taxon>
        <taxon>Alphaproteobacteria</taxon>
        <taxon>Hyphomicrobiales</taxon>
        <taxon>Phyllobacteriaceae</taxon>
        <taxon>Oryzicola</taxon>
    </lineage>
</organism>
<feature type="transmembrane region" description="Helical" evidence="1">
    <location>
        <begin position="15"/>
        <end position="31"/>
    </location>
</feature>
<dbReference type="Proteomes" id="UP000643405">
    <property type="component" value="Unassembled WGS sequence"/>
</dbReference>